<name>A0A1H1MWN6_9BRAD</name>
<reference evidence="3" key="1">
    <citation type="submission" date="2016-10" db="EMBL/GenBank/DDBJ databases">
        <authorList>
            <person name="Varghese N."/>
            <person name="Submissions S."/>
        </authorList>
    </citation>
    <scope>NUCLEOTIDE SEQUENCE [LARGE SCALE GENOMIC DNA]</scope>
    <source>
        <strain evidence="3">GAS369</strain>
    </source>
</reference>
<dbReference type="Pfam" id="PF11154">
    <property type="entry name" value="DUF2934"/>
    <property type="match status" value="1"/>
</dbReference>
<accession>A0A1H1MWN6</accession>
<keyword evidence="3" id="KW-1185">Reference proteome</keyword>
<dbReference type="AlphaFoldDB" id="A0A1H1MWN6"/>
<dbReference type="InterPro" id="IPR021327">
    <property type="entry name" value="DUF2934"/>
</dbReference>
<evidence type="ECO:0000313" key="3">
    <source>
        <dbReference type="Proteomes" id="UP000243904"/>
    </source>
</evidence>
<dbReference type="EMBL" id="LT629750">
    <property type="protein sequence ID" value="SDR91273.1"/>
    <property type="molecule type" value="Genomic_DNA"/>
</dbReference>
<dbReference type="Proteomes" id="UP000243904">
    <property type="component" value="Chromosome I"/>
</dbReference>
<protein>
    <recommendedName>
        <fullName evidence="4">DUF2934 domain-containing protein</fullName>
    </recommendedName>
</protein>
<gene>
    <name evidence="2" type="ORF">SAMN05444158_0392</name>
</gene>
<evidence type="ECO:0008006" key="4">
    <source>
        <dbReference type="Google" id="ProtNLM"/>
    </source>
</evidence>
<feature type="region of interest" description="Disordered" evidence="1">
    <location>
        <begin position="1"/>
        <end position="59"/>
    </location>
</feature>
<organism evidence="2 3">
    <name type="scientific">Bradyrhizobium canariense</name>
    <dbReference type="NCBI Taxonomy" id="255045"/>
    <lineage>
        <taxon>Bacteria</taxon>
        <taxon>Pseudomonadati</taxon>
        <taxon>Pseudomonadota</taxon>
        <taxon>Alphaproteobacteria</taxon>
        <taxon>Hyphomicrobiales</taxon>
        <taxon>Nitrobacteraceae</taxon>
        <taxon>Bradyrhizobium</taxon>
    </lineage>
</organism>
<evidence type="ECO:0000256" key="1">
    <source>
        <dbReference type="SAM" id="MobiDB-lite"/>
    </source>
</evidence>
<feature type="compositionally biased region" description="Basic and acidic residues" evidence="1">
    <location>
        <begin position="7"/>
        <end position="44"/>
    </location>
</feature>
<sequence>MENPTEDEIRQRAHAIWERNHRPDGRDGEFWRQAERELGEERQRGVSPGNLETPSVLPG</sequence>
<evidence type="ECO:0000313" key="2">
    <source>
        <dbReference type="EMBL" id="SDR91273.1"/>
    </source>
</evidence>
<dbReference type="RefSeq" id="WP_349536712.1">
    <property type="nucleotide sequence ID" value="NZ_LT629750.1"/>
</dbReference>
<proteinExistence type="predicted"/>